<protein>
    <recommendedName>
        <fullName evidence="7">Flavodoxin</fullName>
    </recommendedName>
</protein>
<comment type="function">
    <text evidence="7">Low-potential electron donor to a number of redox enzymes.</text>
</comment>
<dbReference type="RefSeq" id="WP_032122332.1">
    <property type="nucleotide sequence ID" value="NZ_JAHLQL010000001.1"/>
</dbReference>
<keyword evidence="5 7" id="KW-0288">FMN</keyword>
<reference evidence="9 10" key="1">
    <citation type="submission" date="2021-06" db="EMBL/GenBank/DDBJ databases">
        <authorList>
            <person name="Sun Q."/>
            <person name="Li D."/>
        </authorList>
    </citation>
    <scope>NUCLEOTIDE SEQUENCE [LARGE SCALE GENOMIC DNA]</scope>
    <source>
        <strain evidence="9 10">MSJ-4</strain>
    </source>
</reference>
<evidence type="ECO:0000256" key="4">
    <source>
        <dbReference type="ARBA" id="ARBA00022630"/>
    </source>
</evidence>
<comment type="similarity">
    <text evidence="2 7">Belongs to the flavodoxin family.</text>
</comment>
<comment type="caution">
    <text evidence="9">The sequence shown here is derived from an EMBL/GenBank/DDBJ whole genome shotgun (WGS) entry which is preliminary data.</text>
</comment>
<dbReference type="PROSITE" id="PS00201">
    <property type="entry name" value="FLAVODOXIN"/>
    <property type="match status" value="1"/>
</dbReference>
<keyword evidence="4 7" id="KW-0285">Flavoprotein</keyword>
<dbReference type="Gene3D" id="3.40.50.360">
    <property type="match status" value="1"/>
</dbReference>
<dbReference type="Pfam" id="PF00258">
    <property type="entry name" value="Flavodoxin_1"/>
    <property type="match status" value="1"/>
</dbReference>
<dbReference type="InterPro" id="IPR010087">
    <property type="entry name" value="Flav_short"/>
</dbReference>
<evidence type="ECO:0000256" key="1">
    <source>
        <dbReference type="ARBA" id="ARBA00001917"/>
    </source>
</evidence>
<keyword evidence="6 7" id="KW-0249">Electron transport</keyword>
<dbReference type="NCBIfam" id="TIGR01753">
    <property type="entry name" value="flav_short"/>
    <property type="match status" value="1"/>
</dbReference>
<dbReference type="EMBL" id="JAHLQL010000001">
    <property type="protein sequence ID" value="MBU5591482.1"/>
    <property type="molecule type" value="Genomic_DNA"/>
</dbReference>
<dbReference type="PANTHER" id="PTHR43717">
    <property type="entry name" value="ANAEROBIC NITRIC OXIDE REDUCTASE FLAVORUBREDOXIN"/>
    <property type="match status" value="1"/>
</dbReference>
<sequence>MKKISIIYWSGTGNTEKMAELISEGAVSSDTKVNLLNVSSATIEDVTGADVIALGCSAMGDEVLEEGEMEPFVESIQDKLSGKNVALFGSYGWGDGQWMRDWKERMENSNAILINDGLMVNGEPDGEGIKECKELGKKLASL</sequence>
<dbReference type="PROSITE" id="PS50902">
    <property type="entry name" value="FLAVODOXIN_LIKE"/>
    <property type="match status" value="1"/>
</dbReference>
<dbReference type="NCBIfam" id="NF004049">
    <property type="entry name" value="PRK05568.1"/>
    <property type="match status" value="1"/>
</dbReference>
<comment type="cofactor">
    <cofactor evidence="1 7">
        <name>FMN</name>
        <dbReference type="ChEBI" id="CHEBI:58210"/>
    </cofactor>
</comment>
<dbReference type="PANTHER" id="PTHR43717:SF1">
    <property type="entry name" value="ANAEROBIC NITRIC OXIDE REDUCTASE FLAVORUBREDOXIN"/>
    <property type="match status" value="1"/>
</dbReference>
<dbReference type="InterPro" id="IPR001226">
    <property type="entry name" value="Flavodoxin_CS"/>
</dbReference>
<dbReference type="Proteomes" id="UP000736583">
    <property type="component" value="Unassembled WGS sequence"/>
</dbReference>
<accession>A0ABS6EZ31</accession>
<gene>
    <name evidence="9" type="ORF">KQI89_06875</name>
</gene>
<evidence type="ECO:0000256" key="3">
    <source>
        <dbReference type="ARBA" id="ARBA00022448"/>
    </source>
</evidence>
<evidence type="ECO:0000313" key="10">
    <source>
        <dbReference type="Proteomes" id="UP000736583"/>
    </source>
</evidence>
<evidence type="ECO:0000256" key="7">
    <source>
        <dbReference type="RuleBase" id="RU367037"/>
    </source>
</evidence>
<evidence type="ECO:0000259" key="8">
    <source>
        <dbReference type="PROSITE" id="PS50902"/>
    </source>
</evidence>
<evidence type="ECO:0000313" key="9">
    <source>
        <dbReference type="EMBL" id="MBU5591482.1"/>
    </source>
</evidence>
<feature type="domain" description="Flavodoxin-like" evidence="8">
    <location>
        <begin position="4"/>
        <end position="140"/>
    </location>
</feature>
<name>A0ABS6EZ31_9CLOT</name>
<organism evidence="9 10">
    <name type="scientific">Clostridium simiarum</name>
    <dbReference type="NCBI Taxonomy" id="2841506"/>
    <lineage>
        <taxon>Bacteria</taxon>
        <taxon>Bacillati</taxon>
        <taxon>Bacillota</taxon>
        <taxon>Clostridia</taxon>
        <taxon>Eubacteriales</taxon>
        <taxon>Clostridiaceae</taxon>
        <taxon>Clostridium</taxon>
    </lineage>
</organism>
<dbReference type="InterPro" id="IPR029039">
    <property type="entry name" value="Flavoprotein-like_sf"/>
</dbReference>
<dbReference type="SUPFAM" id="SSF52218">
    <property type="entry name" value="Flavoproteins"/>
    <property type="match status" value="1"/>
</dbReference>
<evidence type="ECO:0000256" key="2">
    <source>
        <dbReference type="ARBA" id="ARBA00005267"/>
    </source>
</evidence>
<proteinExistence type="inferred from homology"/>
<keyword evidence="10" id="KW-1185">Reference proteome</keyword>
<evidence type="ECO:0000256" key="6">
    <source>
        <dbReference type="ARBA" id="ARBA00022982"/>
    </source>
</evidence>
<dbReference type="InterPro" id="IPR008254">
    <property type="entry name" value="Flavodoxin/NO_synth"/>
</dbReference>
<evidence type="ECO:0000256" key="5">
    <source>
        <dbReference type="ARBA" id="ARBA00022643"/>
    </source>
</evidence>
<keyword evidence="3 7" id="KW-0813">Transport</keyword>